<evidence type="ECO:0000313" key="5">
    <source>
        <dbReference type="EMBL" id="MFC6669259.1"/>
    </source>
</evidence>
<dbReference type="InterPro" id="IPR023696">
    <property type="entry name" value="Ureohydrolase_dom_sf"/>
</dbReference>
<sequence>MRNQSTLMRAINVATGIEPFRLARIGDLGDVRFANVFNLNEAILDIERYYAAIAEAGVMPLGIGGDHSVSYPILRALARRHRTPLAVIHIDSHTDTWPAYQGSKFHHGAPFRLATEEGLIDPTKTVQIGIRGGQNFADGLHYSRDRQMRVITIEEFEDLGWQAVAGEARRIVGDSPVYLTFDIDGLDPVFAPGTGTPEAGGITMREAQRLLRALRGLNFVGGDLVEISPPLDPSGTTALNGATLLFEMLCLLAETFAD</sequence>
<dbReference type="PROSITE" id="PS01053">
    <property type="entry name" value="ARGINASE_1"/>
    <property type="match status" value="1"/>
</dbReference>
<comment type="similarity">
    <text evidence="1">Belongs to the arginase family. Agmatinase subfamily.</text>
</comment>
<reference evidence="6" key="1">
    <citation type="journal article" date="2019" name="Int. J. Syst. Evol. Microbiol.">
        <title>The Global Catalogue of Microorganisms (GCM) 10K type strain sequencing project: providing services to taxonomists for standard genome sequencing and annotation.</title>
        <authorList>
            <consortium name="The Broad Institute Genomics Platform"/>
            <consortium name="The Broad Institute Genome Sequencing Center for Infectious Disease"/>
            <person name="Wu L."/>
            <person name="Ma J."/>
        </authorList>
    </citation>
    <scope>NUCLEOTIDE SEQUENCE [LARGE SCALE GENOMIC DNA]</scope>
    <source>
        <strain evidence="6">NBRC 111756</strain>
    </source>
</reference>
<dbReference type="CDD" id="cd11592">
    <property type="entry name" value="Agmatinase_PAH"/>
    <property type="match status" value="1"/>
</dbReference>
<name>A0ABW1ZVP5_9GAMM</name>
<dbReference type="PIRSF" id="PIRSF036979">
    <property type="entry name" value="Arginase"/>
    <property type="match status" value="1"/>
</dbReference>
<evidence type="ECO:0000313" key="6">
    <source>
        <dbReference type="Proteomes" id="UP001596422"/>
    </source>
</evidence>
<organism evidence="5 6">
    <name type="scientific">Marinobacterium aestuariivivens</name>
    <dbReference type="NCBI Taxonomy" id="1698799"/>
    <lineage>
        <taxon>Bacteria</taxon>
        <taxon>Pseudomonadati</taxon>
        <taxon>Pseudomonadota</taxon>
        <taxon>Gammaproteobacteria</taxon>
        <taxon>Oceanospirillales</taxon>
        <taxon>Oceanospirillaceae</taxon>
        <taxon>Marinobacterium</taxon>
    </lineage>
</organism>
<comment type="caution">
    <text evidence="5">The sequence shown here is derived from an EMBL/GenBank/DDBJ whole genome shotgun (WGS) entry which is preliminary data.</text>
</comment>
<keyword evidence="6" id="KW-1185">Reference proteome</keyword>
<dbReference type="InterPro" id="IPR020855">
    <property type="entry name" value="Ureohydrolase_Mn_BS"/>
</dbReference>
<protein>
    <submittedName>
        <fullName evidence="5">Agmatinase</fullName>
    </submittedName>
</protein>
<gene>
    <name evidence="5" type="ORF">ACFQDL_03460</name>
</gene>
<dbReference type="InterPro" id="IPR006035">
    <property type="entry name" value="Ureohydrolase"/>
</dbReference>
<keyword evidence="3 4" id="KW-0378">Hydrolase</keyword>
<evidence type="ECO:0000256" key="3">
    <source>
        <dbReference type="ARBA" id="ARBA00022801"/>
    </source>
</evidence>
<dbReference type="Proteomes" id="UP001596422">
    <property type="component" value="Unassembled WGS sequence"/>
</dbReference>
<proteinExistence type="inferred from homology"/>
<evidence type="ECO:0000256" key="4">
    <source>
        <dbReference type="RuleBase" id="RU003684"/>
    </source>
</evidence>
<dbReference type="PANTHER" id="PTHR11358">
    <property type="entry name" value="ARGINASE/AGMATINASE"/>
    <property type="match status" value="1"/>
</dbReference>
<dbReference type="PANTHER" id="PTHR11358:SF26">
    <property type="entry name" value="GUANIDINO ACID HYDROLASE, MITOCHONDRIAL"/>
    <property type="match status" value="1"/>
</dbReference>
<dbReference type="Pfam" id="PF00491">
    <property type="entry name" value="Arginase"/>
    <property type="match status" value="1"/>
</dbReference>
<dbReference type="PRINTS" id="PR00116">
    <property type="entry name" value="ARGINASE"/>
</dbReference>
<dbReference type="PROSITE" id="PS51409">
    <property type="entry name" value="ARGINASE_2"/>
    <property type="match status" value="1"/>
</dbReference>
<accession>A0ABW1ZVP5</accession>
<dbReference type="Gene3D" id="3.40.800.10">
    <property type="entry name" value="Ureohydrolase domain"/>
    <property type="match status" value="1"/>
</dbReference>
<keyword evidence="2" id="KW-0479">Metal-binding</keyword>
<dbReference type="RefSeq" id="WP_379907832.1">
    <property type="nucleotide sequence ID" value="NZ_JBHSWE010000001.1"/>
</dbReference>
<evidence type="ECO:0000256" key="1">
    <source>
        <dbReference type="ARBA" id="ARBA00009227"/>
    </source>
</evidence>
<dbReference type="SUPFAM" id="SSF52768">
    <property type="entry name" value="Arginase/deacetylase"/>
    <property type="match status" value="1"/>
</dbReference>
<evidence type="ECO:0000256" key="2">
    <source>
        <dbReference type="ARBA" id="ARBA00022723"/>
    </source>
</evidence>
<dbReference type="EMBL" id="JBHSWE010000001">
    <property type="protein sequence ID" value="MFC6669259.1"/>
    <property type="molecule type" value="Genomic_DNA"/>
</dbReference>